<dbReference type="GO" id="GO:0016020">
    <property type="term" value="C:membrane"/>
    <property type="evidence" value="ECO:0007669"/>
    <property type="project" value="TreeGrafter"/>
</dbReference>
<proteinExistence type="inferred from homology"/>
<dbReference type="InterPro" id="IPR020845">
    <property type="entry name" value="AMP-binding_CS"/>
</dbReference>
<sequence length="658" mass="72173">MAPTTTIFTREVSDAVDLPGQGKARRCYKTPPGPIVGLLPGINTLHDVLQNGVSISGDKPFLGTRAMTSAGFGPYSWQTYNQVLQRVKNLGAGLVKRGMKEGDNIGLFSINRAEWIIAEHACFMYGSTTVPLYDTLGEEAIEYIIGLTHCSIVVATSDKAKILIKMAEKIRDIKTVVIMDEASESLISDGAAAGMQIFSMKDTESVGAESPLPAVAINKDTIATICFTSGTTGLPKGVVLSHENLLSFNTGARTFMKESLVPEITSSDVHISYLPLAHVFERIIQCAIIYSGASIGFYQGDTFKLLDDVAELKPTVFVSVPRLYNRIYDKVLASVKKSGGLSAKLFNHAYATKKKNLQNGVTTHVLWDALVFSKIRARLGGRVRWMLCGAAPISADVVDFMRICFLCSFSEGYGQTETSGGASCTVVQDTSAGHIGVPMPQCEIKLFDVPDLNYTSQDKPFPRGEICVRGACVFKGYYNSPEKTAEVLDADGWCHTGDIGMWDAQGRLKIIDRVKHIFKLAQGEYIAPEKIEMVYHQHELVAQSFVYGDSLQSTVIAVIVPDKDSFMPWTKSLGATSDSFEALCKEEMVKKAMLKELTAFGKSHDLKGFECVKAIHLDHTAFSPENNLLSPTFKLKRHEAKKLYQPQITAMYEEINKV</sequence>
<dbReference type="InterPro" id="IPR045311">
    <property type="entry name" value="LC-FACS_euk"/>
</dbReference>
<evidence type="ECO:0000256" key="2">
    <source>
        <dbReference type="ARBA" id="ARBA00022598"/>
    </source>
</evidence>
<dbReference type="OrthoDB" id="1700726at2759"/>
<dbReference type="Proteomes" id="UP000077115">
    <property type="component" value="Unassembled WGS sequence"/>
</dbReference>
<dbReference type="Pfam" id="PF00501">
    <property type="entry name" value="AMP-binding"/>
    <property type="match status" value="1"/>
</dbReference>
<evidence type="ECO:0000256" key="7">
    <source>
        <dbReference type="RuleBase" id="RU369030"/>
    </source>
</evidence>
<protein>
    <recommendedName>
        <fullName evidence="6 7">Long-chain-fatty-acid--CoA ligase</fullName>
        <ecNumber evidence="6 7">6.2.1.3</ecNumber>
    </recommendedName>
</protein>
<evidence type="ECO:0000259" key="8">
    <source>
        <dbReference type="Pfam" id="PF00501"/>
    </source>
</evidence>
<dbReference type="GO" id="GO:0005524">
    <property type="term" value="F:ATP binding"/>
    <property type="evidence" value="ECO:0007669"/>
    <property type="project" value="UniProtKB-KW"/>
</dbReference>
<name>A0A177WBU5_BATDL</name>
<evidence type="ECO:0000256" key="3">
    <source>
        <dbReference type="ARBA" id="ARBA00022741"/>
    </source>
</evidence>
<dbReference type="EMBL" id="DS022300">
    <property type="protein sequence ID" value="OAJ36841.1"/>
    <property type="molecule type" value="Genomic_DNA"/>
</dbReference>
<dbReference type="InterPro" id="IPR042099">
    <property type="entry name" value="ANL_N_sf"/>
</dbReference>
<dbReference type="GO" id="GO:0004467">
    <property type="term" value="F:long-chain fatty acid-CoA ligase activity"/>
    <property type="evidence" value="ECO:0007669"/>
    <property type="project" value="UniProtKB-EC"/>
</dbReference>
<gene>
    <name evidence="9" type="ORF">BDEG_20964</name>
</gene>
<dbReference type="STRING" id="403673.A0A177WBU5"/>
<feature type="domain" description="AMP-dependent synthetase/ligase" evidence="8">
    <location>
        <begin position="66"/>
        <end position="478"/>
    </location>
</feature>
<evidence type="ECO:0000256" key="1">
    <source>
        <dbReference type="ARBA" id="ARBA00006432"/>
    </source>
</evidence>
<comment type="function">
    <text evidence="7">Catalyzes the conversion of long-chain fatty acids to their active form acyl-CoAs for both synthesis of cellular lipids, and degradation via beta-oxidation.</text>
</comment>
<keyword evidence="2 7" id="KW-0436">Ligase</keyword>
<comment type="catalytic activity">
    <reaction evidence="7">
        <text>a long-chain fatty acid + ATP + CoA = a long-chain fatty acyl-CoA + AMP + diphosphate</text>
        <dbReference type="Rhea" id="RHEA:15421"/>
        <dbReference type="ChEBI" id="CHEBI:30616"/>
        <dbReference type="ChEBI" id="CHEBI:33019"/>
        <dbReference type="ChEBI" id="CHEBI:57287"/>
        <dbReference type="ChEBI" id="CHEBI:57560"/>
        <dbReference type="ChEBI" id="CHEBI:83139"/>
        <dbReference type="ChEBI" id="CHEBI:456215"/>
        <dbReference type="EC" id="6.2.1.3"/>
    </reaction>
</comment>
<comment type="similarity">
    <text evidence="1 7">Belongs to the ATP-dependent AMP-binding enzyme family.</text>
</comment>
<accession>A0A177WBU5</accession>
<evidence type="ECO:0000313" key="10">
    <source>
        <dbReference type="Proteomes" id="UP000077115"/>
    </source>
</evidence>
<evidence type="ECO:0000313" key="9">
    <source>
        <dbReference type="EMBL" id="OAJ36841.1"/>
    </source>
</evidence>
<dbReference type="SUPFAM" id="SSF56801">
    <property type="entry name" value="Acetyl-CoA synthetase-like"/>
    <property type="match status" value="1"/>
</dbReference>
<dbReference type="PROSITE" id="PS00455">
    <property type="entry name" value="AMP_BINDING"/>
    <property type="match status" value="1"/>
</dbReference>
<keyword evidence="5 7" id="KW-0067">ATP-binding</keyword>
<evidence type="ECO:0000256" key="5">
    <source>
        <dbReference type="ARBA" id="ARBA00022840"/>
    </source>
</evidence>
<evidence type="ECO:0000256" key="6">
    <source>
        <dbReference type="ARBA" id="ARBA00026121"/>
    </source>
</evidence>
<dbReference type="CDD" id="cd05927">
    <property type="entry name" value="LC-FACS_euk"/>
    <property type="match status" value="1"/>
</dbReference>
<keyword evidence="7" id="KW-0443">Lipid metabolism</keyword>
<dbReference type="PANTHER" id="PTHR43272">
    <property type="entry name" value="LONG-CHAIN-FATTY-ACID--COA LIGASE"/>
    <property type="match status" value="1"/>
</dbReference>
<dbReference type="AlphaFoldDB" id="A0A177WBU5"/>
<dbReference type="EC" id="6.2.1.3" evidence="6 7"/>
<keyword evidence="3 7" id="KW-0547">Nucleotide-binding</keyword>
<dbReference type="Gene3D" id="3.40.50.12780">
    <property type="entry name" value="N-terminal domain of ligase-like"/>
    <property type="match status" value="1"/>
</dbReference>
<evidence type="ECO:0000256" key="4">
    <source>
        <dbReference type="ARBA" id="ARBA00022832"/>
    </source>
</evidence>
<dbReference type="InterPro" id="IPR000873">
    <property type="entry name" value="AMP-dep_synth/lig_dom"/>
</dbReference>
<organism evidence="9 10">
    <name type="scientific">Batrachochytrium dendrobatidis (strain JEL423)</name>
    <dbReference type="NCBI Taxonomy" id="403673"/>
    <lineage>
        <taxon>Eukaryota</taxon>
        <taxon>Fungi</taxon>
        <taxon>Fungi incertae sedis</taxon>
        <taxon>Chytridiomycota</taxon>
        <taxon>Chytridiomycota incertae sedis</taxon>
        <taxon>Chytridiomycetes</taxon>
        <taxon>Rhizophydiales</taxon>
        <taxon>Rhizophydiales incertae sedis</taxon>
        <taxon>Batrachochytrium</taxon>
    </lineage>
</organism>
<keyword evidence="4 7" id="KW-0276">Fatty acid metabolism</keyword>
<reference evidence="9 10" key="1">
    <citation type="submission" date="2006-10" db="EMBL/GenBank/DDBJ databases">
        <title>The Genome Sequence of Batrachochytrium dendrobatidis JEL423.</title>
        <authorList>
            <consortium name="The Broad Institute Genome Sequencing Platform"/>
            <person name="Birren B."/>
            <person name="Lander E."/>
            <person name="Galagan J."/>
            <person name="Cuomo C."/>
            <person name="Devon K."/>
            <person name="Jaffe D."/>
            <person name="Butler J."/>
            <person name="Alvarez P."/>
            <person name="Gnerre S."/>
            <person name="Grabherr M."/>
            <person name="Kleber M."/>
            <person name="Mauceli E."/>
            <person name="Brockman W."/>
            <person name="Young S."/>
            <person name="LaButti K."/>
            <person name="Sykes S."/>
            <person name="DeCaprio D."/>
            <person name="Crawford M."/>
            <person name="Koehrsen M."/>
            <person name="Engels R."/>
            <person name="Montgomery P."/>
            <person name="Pearson M."/>
            <person name="Howarth C."/>
            <person name="Larson L."/>
            <person name="White J."/>
            <person name="O'Leary S."/>
            <person name="Kodira C."/>
            <person name="Zeng Q."/>
            <person name="Yandava C."/>
            <person name="Alvarado L."/>
            <person name="Longcore J."/>
            <person name="James T."/>
        </authorList>
    </citation>
    <scope>NUCLEOTIDE SEQUENCE [LARGE SCALE GENOMIC DNA]</scope>
    <source>
        <strain evidence="9 10">JEL423</strain>
    </source>
</reference>
<dbReference type="VEuPathDB" id="FungiDB:BDEG_20964"/>
<dbReference type="PANTHER" id="PTHR43272:SF33">
    <property type="entry name" value="AMP-BINDING DOMAIN-CONTAINING PROTEIN-RELATED"/>
    <property type="match status" value="1"/>
</dbReference>
<dbReference type="GO" id="GO:0005783">
    <property type="term" value="C:endoplasmic reticulum"/>
    <property type="evidence" value="ECO:0007669"/>
    <property type="project" value="TreeGrafter"/>
</dbReference>
<dbReference type="eggNOG" id="KOG1256">
    <property type="taxonomic scope" value="Eukaryota"/>
</dbReference>
<reference evidence="9 10" key="2">
    <citation type="submission" date="2016-05" db="EMBL/GenBank/DDBJ databases">
        <title>Lineage-specific infection strategies underlie the spectrum of fungal disease in amphibians.</title>
        <authorList>
            <person name="Cuomo C.A."/>
            <person name="Farrer R.A."/>
            <person name="James T."/>
            <person name="Longcore J."/>
            <person name="Birren B."/>
        </authorList>
    </citation>
    <scope>NUCLEOTIDE SEQUENCE [LARGE SCALE GENOMIC DNA]</scope>
    <source>
        <strain evidence="9 10">JEL423</strain>
    </source>
</reference>